<dbReference type="SUPFAM" id="SSF81321">
    <property type="entry name" value="Family A G protein-coupled receptor-like"/>
    <property type="match status" value="1"/>
</dbReference>
<dbReference type="Gene3D" id="1.20.1070.10">
    <property type="entry name" value="Rhodopsin 7-helix transmembrane proteins"/>
    <property type="match status" value="1"/>
</dbReference>
<evidence type="ECO:0000256" key="4">
    <source>
        <dbReference type="ARBA" id="ARBA00023040"/>
    </source>
</evidence>
<reference evidence="10" key="1">
    <citation type="submission" date="2019-08" db="EMBL/GenBank/DDBJ databases">
        <title>The improved chromosome-level genome for the pearl oyster Pinctada fucata martensii using PacBio sequencing and Hi-C.</title>
        <authorList>
            <person name="Zheng Z."/>
        </authorList>
    </citation>
    <scope>NUCLEOTIDE SEQUENCE</scope>
    <source>
        <strain evidence="10">ZZ-2019</strain>
        <tissue evidence="10">Adductor muscle</tissue>
    </source>
</reference>
<feature type="transmembrane region" description="Helical" evidence="8">
    <location>
        <begin position="299"/>
        <end position="320"/>
    </location>
</feature>
<evidence type="ECO:0000256" key="5">
    <source>
        <dbReference type="ARBA" id="ARBA00023136"/>
    </source>
</evidence>
<feature type="transmembrane region" description="Helical" evidence="8">
    <location>
        <begin position="200"/>
        <end position="224"/>
    </location>
</feature>
<evidence type="ECO:0000256" key="2">
    <source>
        <dbReference type="ARBA" id="ARBA00022692"/>
    </source>
</evidence>
<feature type="transmembrane region" description="Helical" evidence="8">
    <location>
        <begin position="70"/>
        <end position="96"/>
    </location>
</feature>
<evidence type="ECO:0000256" key="7">
    <source>
        <dbReference type="ARBA" id="ARBA00023224"/>
    </source>
</evidence>
<dbReference type="InterPro" id="IPR017452">
    <property type="entry name" value="GPCR_Rhodpsn_7TM"/>
</dbReference>
<feature type="transmembrane region" description="Helical" evidence="8">
    <location>
        <begin position="36"/>
        <end position="58"/>
    </location>
</feature>
<evidence type="ECO:0000256" key="6">
    <source>
        <dbReference type="ARBA" id="ARBA00023170"/>
    </source>
</evidence>
<dbReference type="Proteomes" id="UP001186944">
    <property type="component" value="Unassembled WGS sequence"/>
</dbReference>
<comment type="caution">
    <text evidence="10">The sequence shown here is derived from an EMBL/GenBank/DDBJ whole genome shotgun (WGS) entry which is preliminary data.</text>
</comment>
<evidence type="ECO:0000256" key="1">
    <source>
        <dbReference type="ARBA" id="ARBA00004141"/>
    </source>
</evidence>
<feature type="transmembrane region" description="Helical" evidence="8">
    <location>
        <begin position="150"/>
        <end position="169"/>
    </location>
</feature>
<keyword evidence="11" id="KW-1185">Reference proteome</keyword>
<dbReference type="PANTHER" id="PTHR24238:SF47">
    <property type="entry name" value="ECDYSTEROIDS_DOPAMINE RECEPTOR-RELATED"/>
    <property type="match status" value="1"/>
</dbReference>
<dbReference type="InterPro" id="IPR000276">
    <property type="entry name" value="GPCR_Rhodpsn"/>
</dbReference>
<dbReference type="PRINTS" id="PR00237">
    <property type="entry name" value="GPCRRHODOPSN"/>
</dbReference>
<keyword evidence="4" id="KW-0297">G-protein coupled receptor</keyword>
<dbReference type="PANTHER" id="PTHR24238">
    <property type="entry name" value="G-PROTEIN COUPLED RECEPTOR"/>
    <property type="match status" value="1"/>
</dbReference>
<name>A0AA88YM70_PINIB</name>
<feature type="transmembrane region" description="Helical" evidence="8">
    <location>
        <begin position="340"/>
        <end position="363"/>
    </location>
</feature>
<accession>A0AA88YM70</accession>
<evidence type="ECO:0000256" key="8">
    <source>
        <dbReference type="SAM" id="Phobius"/>
    </source>
</evidence>
<dbReference type="CDD" id="cd00637">
    <property type="entry name" value="7tm_classA_rhodopsin-like"/>
    <property type="match status" value="1"/>
</dbReference>
<evidence type="ECO:0000313" key="11">
    <source>
        <dbReference type="Proteomes" id="UP001186944"/>
    </source>
</evidence>
<evidence type="ECO:0000256" key="3">
    <source>
        <dbReference type="ARBA" id="ARBA00022989"/>
    </source>
</evidence>
<keyword evidence="3 8" id="KW-1133">Transmembrane helix</keyword>
<evidence type="ECO:0000259" key="9">
    <source>
        <dbReference type="PROSITE" id="PS50262"/>
    </source>
</evidence>
<keyword evidence="7" id="KW-0807">Transducer</keyword>
<dbReference type="PROSITE" id="PS50262">
    <property type="entry name" value="G_PROTEIN_RECEP_F1_2"/>
    <property type="match status" value="1"/>
</dbReference>
<organism evidence="10 11">
    <name type="scientific">Pinctada imbricata</name>
    <name type="common">Atlantic pearl-oyster</name>
    <name type="synonym">Pinctada martensii</name>
    <dbReference type="NCBI Taxonomy" id="66713"/>
    <lineage>
        <taxon>Eukaryota</taxon>
        <taxon>Metazoa</taxon>
        <taxon>Spiralia</taxon>
        <taxon>Lophotrochozoa</taxon>
        <taxon>Mollusca</taxon>
        <taxon>Bivalvia</taxon>
        <taxon>Autobranchia</taxon>
        <taxon>Pteriomorphia</taxon>
        <taxon>Pterioida</taxon>
        <taxon>Pterioidea</taxon>
        <taxon>Pteriidae</taxon>
        <taxon>Pinctada</taxon>
    </lineage>
</organism>
<gene>
    <name evidence="10" type="ORF">FSP39_020739</name>
</gene>
<feature type="domain" description="G-protein coupled receptors family 1 profile" evidence="9">
    <location>
        <begin position="50"/>
        <end position="360"/>
    </location>
</feature>
<dbReference type="GO" id="GO:0004930">
    <property type="term" value="F:G protein-coupled receptor activity"/>
    <property type="evidence" value="ECO:0007669"/>
    <property type="project" value="UniProtKB-KW"/>
</dbReference>
<keyword evidence="2 8" id="KW-0812">Transmembrane</keyword>
<keyword evidence="6" id="KW-0675">Receptor</keyword>
<comment type="subcellular location">
    <subcellularLocation>
        <location evidence="1">Membrane</location>
        <topology evidence="1">Multi-pass membrane protein</topology>
    </subcellularLocation>
</comment>
<dbReference type="Pfam" id="PF00001">
    <property type="entry name" value="7tm_1"/>
    <property type="match status" value="1"/>
</dbReference>
<protein>
    <recommendedName>
        <fullName evidence="9">G-protein coupled receptors family 1 profile domain-containing protein</fullName>
    </recommendedName>
</protein>
<evidence type="ECO:0000313" key="10">
    <source>
        <dbReference type="EMBL" id="KAK3103647.1"/>
    </source>
</evidence>
<feature type="transmembrane region" description="Helical" evidence="8">
    <location>
        <begin position="108"/>
        <end position="129"/>
    </location>
</feature>
<proteinExistence type="predicted"/>
<dbReference type="AlphaFoldDB" id="A0AA88YM70"/>
<dbReference type="EMBL" id="VSWD01000005">
    <property type="protein sequence ID" value="KAK3103647.1"/>
    <property type="molecule type" value="Genomic_DNA"/>
</dbReference>
<sequence length="380" mass="43137">MYGNELNNYSYLRISEGNITLFDDLNFELWLNKLPIVGLILLYMVVGCVGNVLVIYIYTISMKMKKVNRFFIPYLAIVDILSLVFNGSFEIVFAHYQLNFDNDVGCKFIRFLGNVFVILSGILLLMIAVQRYVLVCKPLSNVFTAKKKQYVLVSVVAFTLILSSPKFVFTGIMEIDTMYTNVTGLVCGIKEEFAGSLPLLVYNIILILTGFSAIVTLAVLYSFVVKAIRARNNKLMGLRGAPRKTDITESSITTDPSDSRKVSIVTLPSSRNQSIVSMSNNNSITRSEKIRNLGANSRFSRMFFIITVLCFATYAPRMALENIEASNKNYQKDFSLQKRVLIGFLESFYLFNSVVNPFVYGIFDQDFRKRLKDIFLAFRS</sequence>
<dbReference type="GO" id="GO:0016020">
    <property type="term" value="C:membrane"/>
    <property type="evidence" value="ECO:0007669"/>
    <property type="project" value="UniProtKB-SubCell"/>
</dbReference>
<keyword evidence="5 8" id="KW-0472">Membrane</keyword>